<dbReference type="GO" id="GO:0097322">
    <property type="term" value="F:7SK snRNA binding"/>
    <property type="evidence" value="ECO:0007669"/>
    <property type="project" value="TreeGrafter"/>
</dbReference>
<dbReference type="GO" id="GO:0005737">
    <property type="term" value="C:cytoplasm"/>
    <property type="evidence" value="ECO:0007669"/>
    <property type="project" value="InterPro"/>
</dbReference>
<evidence type="ECO:0000256" key="8">
    <source>
        <dbReference type="SAM" id="MobiDB-lite"/>
    </source>
</evidence>
<name>A0A7I8VEC4_9ANNE</name>
<evidence type="ECO:0000256" key="6">
    <source>
        <dbReference type="ARBA" id="ARBA00023163"/>
    </source>
</evidence>
<evidence type="ECO:0000256" key="4">
    <source>
        <dbReference type="ARBA" id="ARBA00023015"/>
    </source>
</evidence>
<accession>A0A7I8VEC4</accession>
<protein>
    <submittedName>
        <fullName evidence="9">Uncharacterized protein</fullName>
    </submittedName>
</protein>
<keyword evidence="5" id="KW-0175">Coiled coil</keyword>
<comment type="caution">
    <text evidence="9">The sequence shown here is derived from an EMBL/GenBank/DDBJ whole genome shotgun (WGS) entry which is preliminary data.</text>
</comment>
<keyword evidence="4" id="KW-0805">Transcription regulation</keyword>
<keyword evidence="3" id="KW-0678">Repressor</keyword>
<dbReference type="GO" id="GO:0005654">
    <property type="term" value="C:nucleoplasm"/>
    <property type="evidence" value="ECO:0007669"/>
    <property type="project" value="TreeGrafter"/>
</dbReference>
<keyword evidence="6" id="KW-0804">Transcription</keyword>
<dbReference type="PRINTS" id="PR02094">
    <property type="entry name" value="HEXIMFAMILY"/>
</dbReference>
<evidence type="ECO:0000256" key="2">
    <source>
        <dbReference type="ARBA" id="ARBA00008409"/>
    </source>
</evidence>
<evidence type="ECO:0000256" key="7">
    <source>
        <dbReference type="ARBA" id="ARBA00023242"/>
    </source>
</evidence>
<dbReference type="PANTHER" id="PTHR13469:SF8">
    <property type="entry name" value="HEXIM P-TEFB COMPLEX SUBUNIT 1"/>
    <property type="match status" value="1"/>
</dbReference>
<evidence type="ECO:0000256" key="3">
    <source>
        <dbReference type="ARBA" id="ARBA00022491"/>
    </source>
</evidence>
<evidence type="ECO:0000313" key="10">
    <source>
        <dbReference type="Proteomes" id="UP000549394"/>
    </source>
</evidence>
<dbReference type="PANTHER" id="PTHR13469">
    <property type="entry name" value="HEXAMETHYLENE BISACETAMIDE INDUCIBLE 1"/>
    <property type="match status" value="1"/>
</dbReference>
<proteinExistence type="inferred from homology"/>
<dbReference type="Gene3D" id="6.10.250.2910">
    <property type="match status" value="1"/>
</dbReference>
<reference evidence="9 10" key="1">
    <citation type="submission" date="2020-08" db="EMBL/GenBank/DDBJ databases">
        <authorList>
            <person name="Hejnol A."/>
        </authorList>
    </citation>
    <scope>NUCLEOTIDE SEQUENCE [LARGE SCALE GENOMIC DNA]</scope>
</reference>
<dbReference type="GO" id="GO:0004861">
    <property type="term" value="F:cyclin-dependent protein serine/threonine kinase inhibitor activity"/>
    <property type="evidence" value="ECO:0007669"/>
    <property type="project" value="InterPro"/>
</dbReference>
<dbReference type="GO" id="GO:0000122">
    <property type="term" value="P:negative regulation of transcription by RNA polymerase II"/>
    <property type="evidence" value="ECO:0007669"/>
    <property type="project" value="InterPro"/>
</dbReference>
<sequence>MIHENVALASQRRSTERSSHQPITFNQQSLTSTKNEKRIMSTDLKRLRKRRQRTKGNPSRRPSKKLFCKENGNILVRSMPSKAPCNSTQFIMEDRAEEPDSRGASPLSNVSFDLETFSEVSYIDFFKKDFDEEYANARHTALSNLDKHSLIAYILSLEERVQKSCDETLNELEDVRMLHQKQNADIS</sequence>
<dbReference type="EMBL" id="CAJFCJ010000005">
    <property type="protein sequence ID" value="CAD5114526.1"/>
    <property type="molecule type" value="Genomic_DNA"/>
</dbReference>
<dbReference type="Pfam" id="PF15313">
    <property type="entry name" value="HEXIM"/>
    <property type="match status" value="1"/>
</dbReference>
<feature type="region of interest" description="Disordered" evidence="8">
    <location>
        <begin position="1"/>
        <end position="65"/>
    </location>
</feature>
<dbReference type="Proteomes" id="UP000549394">
    <property type="component" value="Unassembled WGS sequence"/>
</dbReference>
<organism evidence="9 10">
    <name type="scientific">Dimorphilus gyrociliatus</name>
    <dbReference type="NCBI Taxonomy" id="2664684"/>
    <lineage>
        <taxon>Eukaryota</taxon>
        <taxon>Metazoa</taxon>
        <taxon>Spiralia</taxon>
        <taxon>Lophotrochozoa</taxon>
        <taxon>Annelida</taxon>
        <taxon>Polychaeta</taxon>
        <taxon>Polychaeta incertae sedis</taxon>
        <taxon>Dinophilidae</taxon>
        <taxon>Dimorphilus</taxon>
    </lineage>
</organism>
<keyword evidence="7" id="KW-0539">Nucleus</keyword>
<dbReference type="InterPro" id="IPR024872">
    <property type="entry name" value="HEXIM"/>
</dbReference>
<feature type="compositionally biased region" description="Polar residues" evidence="8">
    <location>
        <begin position="20"/>
        <end position="33"/>
    </location>
</feature>
<comment type="subcellular location">
    <subcellularLocation>
        <location evidence="1">Nucleus</location>
    </subcellularLocation>
</comment>
<evidence type="ECO:0000256" key="1">
    <source>
        <dbReference type="ARBA" id="ARBA00004123"/>
    </source>
</evidence>
<gene>
    <name evidence="9" type="ORF">DGYR_LOCUS3357</name>
</gene>
<feature type="compositionally biased region" description="Basic and acidic residues" evidence="8">
    <location>
        <begin position="34"/>
        <end position="45"/>
    </location>
</feature>
<comment type="similarity">
    <text evidence="2">Belongs to the HEXIM family.</text>
</comment>
<evidence type="ECO:0000256" key="5">
    <source>
        <dbReference type="ARBA" id="ARBA00023054"/>
    </source>
</evidence>
<keyword evidence="10" id="KW-1185">Reference proteome</keyword>
<evidence type="ECO:0000313" key="9">
    <source>
        <dbReference type="EMBL" id="CAD5114526.1"/>
    </source>
</evidence>
<dbReference type="AlphaFoldDB" id="A0A7I8VEC4"/>